<protein>
    <recommendedName>
        <fullName evidence="3">Tail spike TSP1/Gp66 N-terminal domain-containing protein</fullName>
    </recommendedName>
</protein>
<accession>A0A2D0KL76</accession>
<gene>
    <name evidence="1" type="ORF">Xsto_03335</name>
</gene>
<name>A0A2D0KL76_9GAMM</name>
<dbReference type="RefSeq" id="WP_099125774.1">
    <property type="nucleotide sequence ID" value="NZ_CAWNRH010000111.1"/>
</dbReference>
<evidence type="ECO:0008006" key="3">
    <source>
        <dbReference type="Google" id="ProtNLM"/>
    </source>
</evidence>
<sequence>MQELTNDILASSQLSAIDHSFNSSTIQDELNILSGISYSQLRGYSGNRTHMRVYGRDNLFDGAMGDFYIDVNDEDSNDDDGIIIVDKLSRRWKRHYSGNVNAAWYGVMTNSDITEKLQRAIDTRKNVDIPAGNYTSTDTFYRYSGQIISGAGIPERSIASVDAITTIEFVNDVDGFSNVKNIALGGGIRNLYLIAPNGSTKTGILDGIIGELGGRSQSIACLHENLFISNFYNGVQIAGWCWETTLRRIHVDGFTDYGIAVYDASNAVSIDNCSAISSAEKPQGARCGFLFSGGACITLTTPRSENNRIGFIAEKEARVNLVSPYSEGNRDIDFDLHDDFTSMSIINAVALHTNDNVITTAIFRVNQTCGIHSSLVVNGIKVKVSKGEPGLNNELKYFYVGESDVYASIQSIDWWGDGKLWASFSGRFSPTEMTFVNLPGVIFRRYEHFLSTSTFYGYSGSIAPTNPDYWILKNYDGSSIDLRYPGSRVICNIYDADVDYWIWTGNEWKPKG</sequence>
<evidence type="ECO:0000313" key="2">
    <source>
        <dbReference type="Proteomes" id="UP000222366"/>
    </source>
</evidence>
<proteinExistence type="predicted"/>
<dbReference type="AlphaFoldDB" id="A0A2D0KL76"/>
<dbReference type="EMBL" id="NJAJ01000036">
    <property type="protein sequence ID" value="PHM64138.1"/>
    <property type="molecule type" value="Genomic_DNA"/>
</dbReference>
<evidence type="ECO:0000313" key="1">
    <source>
        <dbReference type="EMBL" id="PHM64138.1"/>
    </source>
</evidence>
<dbReference type="Proteomes" id="UP000222366">
    <property type="component" value="Unassembled WGS sequence"/>
</dbReference>
<organism evidence="1 2">
    <name type="scientific">Xenorhabdus stockiae</name>
    <dbReference type="NCBI Taxonomy" id="351614"/>
    <lineage>
        <taxon>Bacteria</taxon>
        <taxon>Pseudomonadati</taxon>
        <taxon>Pseudomonadota</taxon>
        <taxon>Gammaproteobacteria</taxon>
        <taxon>Enterobacterales</taxon>
        <taxon>Morganellaceae</taxon>
        <taxon>Xenorhabdus</taxon>
    </lineage>
</organism>
<dbReference type="InterPro" id="IPR011050">
    <property type="entry name" value="Pectin_lyase_fold/virulence"/>
</dbReference>
<comment type="caution">
    <text evidence="1">The sequence shown here is derived from an EMBL/GenBank/DDBJ whole genome shotgun (WGS) entry which is preliminary data.</text>
</comment>
<reference evidence="1 2" key="1">
    <citation type="journal article" date="2017" name="Nat. Microbiol.">
        <title>Natural product diversity associated with the nematode symbionts Photorhabdus and Xenorhabdus.</title>
        <authorList>
            <person name="Tobias N.J."/>
            <person name="Wolff H."/>
            <person name="Djahanschiri B."/>
            <person name="Grundmann F."/>
            <person name="Kronenwerth M."/>
            <person name="Shi Y.M."/>
            <person name="Simonyi S."/>
            <person name="Grun P."/>
            <person name="Shapiro-Ilan D."/>
            <person name="Pidot S.J."/>
            <person name="Stinear T.P."/>
            <person name="Ebersberger I."/>
            <person name="Bode H.B."/>
        </authorList>
    </citation>
    <scope>NUCLEOTIDE SEQUENCE [LARGE SCALE GENOMIC DNA]</scope>
    <source>
        <strain evidence="1 2">DSM 17904</strain>
    </source>
</reference>
<keyword evidence="2" id="KW-1185">Reference proteome</keyword>
<dbReference type="SUPFAM" id="SSF51126">
    <property type="entry name" value="Pectin lyase-like"/>
    <property type="match status" value="1"/>
</dbReference>